<gene>
    <name evidence="1" type="ORF">GCM10007877_22990</name>
</gene>
<comment type="caution">
    <text evidence="1">The sequence shown here is derived from an EMBL/GenBank/DDBJ whole genome shotgun (WGS) entry which is preliminary data.</text>
</comment>
<organism evidence="1 2">
    <name type="scientific">Marinibactrum halimedae</name>
    <dbReference type="NCBI Taxonomy" id="1444977"/>
    <lineage>
        <taxon>Bacteria</taxon>
        <taxon>Pseudomonadati</taxon>
        <taxon>Pseudomonadota</taxon>
        <taxon>Gammaproteobacteria</taxon>
        <taxon>Cellvibrionales</taxon>
        <taxon>Cellvibrionaceae</taxon>
        <taxon>Marinibactrum</taxon>
    </lineage>
</organism>
<accession>A0AA37WMN6</accession>
<evidence type="ECO:0000313" key="1">
    <source>
        <dbReference type="EMBL" id="GLS26583.1"/>
    </source>
</evidence>
<keyword evidence="2" id="KW-1185">Reference proteome</keyword>
<protein>
    <submittedName>
        <fullName evidence="1">Uncharacterized protein</fullName>
    </submittedName>
</protein>
<evidence type="ECO:0000313" key="2">
    <source>
        <dbReference type="Proteomes" id="UP001156870"/>
    </source>
</evidence>
<dbReference type="Proteomes" id="UP001156870">
    <property type="component" value="Unassembled WGS sequence"/>
</dbReference>
<dbReference type="EMBL" id="BSPD01000056">
    <property type="protein sequence ID" value="GLS26583.1"/>
    <property type="molecule type" value="Genomic_DNA"/>
</dbReference>
<dbReference type="AlphaFoldDB" id="A0AA37WMN6"/>
<name>A0AA37WMN6_9GAMM</name>
<reference evidence="1 2" key="1">
    <citation type="journal article" date="2014" name="Int. J. Syst. Evol. Microbiol.">
        <title>Complete genome sequence of Corynebacterium casei LMG S-19264T (=DSM 44701T), isolated from a smear-ripened cheese.</title>
        <authorList>
            <consortium name="US DOE Joint Genome Institute (JGI-PGF)"/>
            <person name="Walter F."/>
            <person name="Albersmeier A."/>
            <person name="Kalinowski J."/>
            <person name="Ruckert C."/>
        </authorList>
    </citation>
    <scope>NUCLEOTIDE SEQUENCE [LARGE SCALE GENOMIC DNA]</scope>
    <source>
        <strain evidence="1 2">NBRC 110095</strain>
    </source>
</reference>
<sequence length="112" mass="13143">MFGWRLVQWFIQKVNLRHHGALLFDEEGWTLSPVEGNPPQSLMLNEFCYLGEHFVVLGFSPTEGLSVWRRWVIAFFGEYTFFIERAAIVKPEGAERRFRHLRALLITGKAFK</sequence>
<proteinExistence type="predicted"/>